<evidence type="ECO:0008006" key="5">
    <source>
        <dbReference type="Google" id="ProtNLM"/>
    </source>
</evidence>
<sequence>MSYITCKSSALFFILNLTFGVSSAAAQNAPTAHSDDLMTEALTRVPQVALNQTAAFTARTVLANAPSLSVMRWQSQEDWGSDETELTLQLSFLSPAQRQLLATSNELSTALQQLQQQQQALQVSGVLRQLYWQAQLLKTDYEYYQSIAAHLQQLSEITEHQVDAGELSRYALLVVQQRYQQQQSLAQAKQAEQQQLLTLWQQLTGQSQWPHQLPETRTVTTQPHPQLQALQLQWQASLLASQQTAASDSAWSVSAGYKHIQSPTGSEAQVGLGFSIPLATTNYLSNVELQALQQQQRALTAALQQSQRELAQAQAEAQRNLTHWQQQLTAQRQAAALSSAAMAALEQLRQAQHIDTALYIDRWIEQLTYQYEARTIELQVQYAYAQLQQAQGVSL</sequence>
<feature type="coiled-coil region" evidence="1">
    <location>
        <begin position="97"/>
        <end position="124"/>
    </location>
</feature>
<keyword evidence="4" id="KW-1185">Reference proteome</keyword>
<proteinExistence type="predicted"/>
<feature type="coiled-coil region" evidence="1">
    <location>
        <begin position="289"/>
        <end position="323"/>
    </location>
</feature>
<feature type="chain" id="PRO_5019313741" description="TolC family protein" evidence="2">
    <location>
        <begin position="25"/>
        <end position="395"/>
    </location>
</feature>
<accession>A0A432Z3T8</accession>
<dbReference type="GO" id="GO:0015562">
    <property type="term" value="F:efflux transmembrane transporter activity"/>
    <property type="evidence" value="ECO:0007669"/>
    <property type="project" value="InterPro"/>
</dbReference>
<dbReference type="SUPFAM" id="SSF56954">
    <property type="entry name" value="Outer membrane efflux proteins (OEP)"/>
    <property type="match status" value="1"/>
</dbReference>
<protein>
    <recommendedName>
        <fullName evidence="5">TolC family protein</fullName>
    </recommendedName>
</protein>
<name>A0A432Z3T8_9GAMM</name>
<organism evidence="3 4">
    <name type="scientific">Pseudidiomarina sediminum</name>
    <dbReference type="NCBI Taxonomy" id="431675"/>
    <lineage>
        <taxon>Bacteria</taxon>
        <taxon>Pseudomonadati</taxon>
        <taxon>Pseudomonadota</taxon>
        <taxon>Gammaproteobacteria</taxon>
        <taxon>Alteromonadales</taxon>
        <taxon>Idiomarinaceae</taxon>
        <taxon>Pseudidiomarina</taxon>
    </lineage>
</organism>
<dbReference type="EMBL" id="PIQE01000002">
    <property type="protein sequence ID" value="RUO72535.1"/>
    <property type="molecule type" value="Genomic_DNA"/>
</dbReference>
<evidence type="ECO:0000313" key="3">
    <source>
        <dbReference type="EMBL" id="RUO72535.1"/>
    </source>
</evidence>
<dbReference type="Gene3D" id="1.20.1600.10">
    <property type="entry name" value="Outer membrane efflux proteins (OEP)"/>
    <property type="match status" value="1"/>
</dbReference>
<feature type="signal peptide" evidence="2">
    <location>
        <begin position="1"/>
        <end position="24"/>
    </location>
</feature>
<keyword evidence="2" id="KW-0732">Signal</keyword>
<evidence type="ECO:0000313" key="4">
    <source>
        <dbReference type="Proteomes" id="UP000287022"/>
    </source>
</evidence>
<dbReference type="RefSeq" id="WP_026860282.1">
    <property type="nucleotide sequence ID" value="NZ_PIQE01000002.1"/>
</dbReference>
<reference evidence="4" key="1">
    <citation type="journal article" date="2018" name="Front. Microbiol.">
        <title>Genome-Based Analysis Reveals the Taxonomy and Diversity of the Family Idiomarinaceae.</title>
        <authorList>
            <person name="Liu Y."/>
            <person name="Lai Q."/>
            <person name="Shao Z."/>
        </authorList>
    </citation>
    <scope>NUCLEOTIDE SEQUENCE [LARGE SCALE GENOMIC DNA]</scope>
    <source>
        <strain evidence="4">c121</strain>
    </source>
</reference>
<dbReference type="STRING" id="1122124.GCA_000423165_01495"/>
<keyword evidence="1" id="KW-0175">Coiled coil</keyword>
<dbReference type="AlphaFoldDB" id="A0A432Z3T8"/>
<evidence type="ECO:0000256" key="2">
    <source>
        <dbReference type="SAM" id="SignalP"/>
    </source>
</evidence>
<gene>
    <name evidence="3" type="ORF">CWI80_08265</name>
</gene>
<dbReference type="Proteomes" id="UP000287022">
    <property type="component" value="Unassembled WGS sequence"/>
</dbReference>
<evidence type="ECO:0000256" key="1">
    <source>
        <dbReference type="SAM" id="Coils"/>
    </source>
</evidence>
<comment type="caution">
    <text evidence="3">The sequence shown here is derived from an EMBL/GenBank/DDBJ whole genome shotgun (WGS) entry which is preliminary data.</text>
</comment>